<dbReference type="AlphaFoldDB" id="A0A090VP65"/>
<sequence>MELYERLKFNKNPFSTFSAEQERKFLDEVFIYPNNYNSLRSDIIENRSRFIIGARGIGKTALIYKIKREVEDKNVFAVLIDDFEGIPVKNNKKHFLKLMITETIKLYCATVSKNPSLLKKLDKNDKEKLAFIIAEFFKSLSHREYEGYYDKATKLKSKNLIKNIYNKVFNKPINLLLGGGIELVSDFVRKSFGLPDPNATGFYKNYLPELELETIKKSKNPSEFLEDAKALKLIWFDLATLINKSGFVTTTILFDRADEYTSLGQGIDSITTFLKEILTDTTLLLSENYSIVIGLWDATKNYFDELGVRFDKIKPFNINWSQDKIKEILEKRIEHFSDGKVQASNIFSEQTIEELTALSDNSPRYLFRQLSVIYDVQNNLDSTSSFISNKAIEEGQLTYCKDFEFYAVFPSKKGSKEDILVNVNRILKIGNEEIKTKDYIDIAKVSTPTAISYIKIVQNYGLVHYIGETEMCKNLPGTKPCFKIFDKKEIREISK</sequence>
<dbReference type="RefSeq" id="WP_042507040.1">
    <property type="nucleotide sequence ID" value="NZ_BBNQ01000038.1"/>
</dbReference>
<dbReference type="NCBIfam" id="NF047389">
    <property type="entry name" value="ATPase_Sll1717"/>
    <property type="match status" value="1"/>
</dbReference>
<evidence type="ECO:0000313" key="1">
    <source>
        <dbReference type="EMBL" id="GAL65119.1"/>
    </source>
</evidence>
<name>A0A090VP65_9FLAO</name>
<gene>
    <name evidence="1" type="ORF">JCM19300_402</name>
</gene>
<organism evidence="1 2">
    <name type="scientific">Algibacter lectus</name>
    <dbReference type="NCBI Taxonomy" id="221126"/>
    <lineage>
        <taxon>Bacteria</taxon>
        <taxon>Pseudomonadati</taxon>
        <taxon>Bacteroidota</taxon>
        <taxon>Flavobacteriia</taxon>
        <taxon>Flavobacteriales</taxon>
        <taxon>Flavobacteriaceae</taxon>
        <taxon>Algibacter</taxon>
    </lineage>
</organism>
<proteinExistence type="predicted"/>
<evidence type="ECO:0000313" key="2">
    <source>
        <dbReference type="Proteomes" id="UP000029644"/>
    </source>
</evidence>
<reference evidence="1 2" key="1">
    <citation type="journal article" date="2014" name="Genome Announc.">
        <title>Draft Genome Sequences of Marine Flavobacterium Algibacter lectus Strains SS8 and NR4.</title>
        <authorList>
            <person name="Takatani N."/>
            <person name="Nakanishi M."/>
            <person name="Meirelles P."/>
            <person name="Mino S."/>
            <person name="Suda W."/>
            <person name="Oshima K."/>
            <person name="Hattori M."/>
            <person name="Ohkuma M."/>
            <person name="Hosokawa M."/>
            <person name="Miyashita K."/>
            <person name="Thompson F.L."/>
            <person name="Niwa A."/>
            <person name="Sawabe T."/>
            <person name="Sawabe T."/>
        </authorList>
    </citation>
    <scope>NUCLEOTIDE SEQUENCE [LARGE SCALE GENOMIC DNA]</scope>
    <source>
        <strain evidence="1 2">JCM 19300</strain>
    </source>
</reference>
<dbReference type="InterPro" id="IPR059206">
    <property type="entry name" value="Sll1717-like"/>
</dbReference>
<dbReference type="SUPFAM" id="SSF52540">
    <property type="entry name" value="P-loop containing nucleoside triphosphate hydrolases"/>
    <property type="match status" value="1"/>
</dbReference>
<dbReference type="Gene3D" id="3.40.50.300">
    <property type="entry name" value="P-loop containing nucleotide triphosphate hydrolases"/>
    <property type="match status" value="1"/>
</dbReference>
<comment type="caution">
    <text evidence="1">The sequence shown here is derived from an EMBL/GenBank/DDBJ whole genome shotgun (WGS) entry which is preliminary data.</text>
</comment>
<accession>A0A090VP65</accession>
<dbReference type="EMBL" id="BBNQ01000038">
    <property type="protein sequence ID" value="GAL65119.1"/>
    <property type="molecule type" value="Genomic_DNA"/>
</dbReference>
<dbReference type="Proteomes" id="UP000029644">
    <property type="component" value="Unassembled WGS sequence"/>
</dbReference>
<dbReference type="OrthoDB" id="9179987at2"/>
<protein>
    <submittedName>
        <fullName evidence="1">Uncharacterized protein</fullName>
    </submittedName>
</protein>
<dbReference type="InterPro" id="IPR027417">
    <property type="entry name" value="P-loop_NTPase"/>
</dbReference>